<dbReference type="InterPro" id="IPR014743">
    <property type="entry name" value="Cl-channel_core"/>
</dbReference>
<dbReference type="PANTHER" id="PTHR43427">
    <property type="entry name" value="CHLORIDE CHANNEL PROTEIN CLC-E"/>
    <property type="match status" value="1"/>
</dbReference>
<dbReference type="InterPro" id="IPR050368">
    <property type="entry name" value="ClC-type_chloride_channel"/>
</dbReference>
<dbReference type="InterPro" id="IPR001807">
    <property type="entry name" value="ClC"/>
</dbReference>
<keyword evidence="2 5" id="KW-0812">Transmembrane</keyword>
<feature type="transmembrane region" description="Helical" evidence="5">
    <location>
        <begin position="103"/>
        <end position="122"/>
    </location>
</feature>
<comment type="caution">
    <text evidence="7">The sequence shown here is derived from an EMBL/GenBank/DDBJ whole genome shotgun (WGS) entry which is preliminary data.</text>
</comment>
<dbReference type="Gene3D" id="1.10.3080.10">
    <property type="entry name" value="Clc chloride channel"/>
    <property type="match status" value="1"/>
</dbReference>
<evidence type="ECO:0000256" key="4">
    <source>
        <dbReference type="ARBA" id="ARBA00023136"/>
    </source>
</evidence>
<evidence type="ECO:0000256" key="3">
    <source>
        <dbReference type="ARBA" id="ARBA00022989"/>
    </source>
</evidence>
<dbReference type="PROSITE" id="PS51202">
    <property type="entry name" value="RCK_C"/>
    <property type="match status" value="1"/>
</dbReference>
<reference evidence="7" key="1">
    <citation type="submission" date="2020-10" db="EMBL/GenBank/DDBJ databases">
        <authorList>
            <person name="Gilroy R."/>
        </authorList>
    </citation>
    <scope>NUCLEOTIDE SEQUENCE</scope>
    <source>
        <strain evidence="7">CHK33-4379</strain>
    </source>
</reference>
<dbReference type="Proteomes" id="UP000824136">
    <property type="component" value="Unassembled WGS sequence"/>
</dbReference>
<dbReference type="EMBL" id="DVLL01000024">
    <property type="protein sequence ID" value="HIT59601.1"/>
    <property type="molecule type" value="Genomic_DNA"/>
</dbReference>
<feature type="transmembrane region" description="Helical" evidence="5">
    <location>
        <begin position="403"/>
        <end position="422"/>
    </location>
</feature>
<feature type="transmembrane region" description="Helical" evidence="5">
    <location>
        <begin position="235"/>
        <end position="255"/>
    </location>
</feature>
<organism evidence="7 8">
    <name type="scientific">Candidatus Faeciplasma pullistercoris</name>
    <dbReference type="NCBI Taxonomy" id="2840800"/>
    <lineage>
        <taxon>Bacteria</taxon>
        <taxon>Bacillati</taxon>
        <taxon>Bacillota</taxon>
        <taxon>Clostridia</taxon>
        <taxon>Eubacteriales</taxon>
        <taxon>Oscillospiraceae</taxon>
        <taxon>Oscillospiraceae incertae sedis</taxon>
        <taxon>Candidatus Faeciplasma</taxon>
    </lineage>
</organism>
<feature type="transmembrane region" description="Helical" evidence="5">
    <location>
        <begin position="191"/>
        <end position="215"/>
    </location>
</feature>
<dbReference type="GO" id="GO:0006813">
    <property type="term" value="P:potassium ion transport"/>
    <property type="evidence" value="ECO:0007669"/>
    <property type="project" value="InterPro"/>
</dbReference>
<gene>
    <name evidence="7" type="ORF">IAC39_07835</name>
</gene>
<dbReference type="PRINTS" id="PR00762">
    <property type="entry name" value="CLCHANNEL"/>
</dbReference>
<evidence type="ECO:0000313" key="7">
    <source>
        <dbReference type="EMBL" id="HIT59601.1"/>
    </source>
</evidence>
<feature type="domain" description="RCK C-terminal" evidence="6">
    <location>
        <begin position="434"/>
        <end position="519"/>
    </location>
</feature>
<dbReference type="GO" id="GO:0016020">
    <property type="term" value="C:membrane"/>
    <property type="evidence" value="ECO:0007669"/>
    <property type="project" value="UniProtKB-SubCell"/>
</dbReference>
<feature type="transmembrane region" description="Helical" evidence="5">
    <location>
        <begin position="12"/>
        <end position="37"/>
    </location>
</feature>
<comment type="subcellular location">
    <subcellularLocation>
        <location evidence="1">Membrane</location>
        <topology evidence="1">Multi-pass membrane protein</topology>
    </subcellularLocation>
</comment>
<dbReference type="InterPro" id="IPR036721">
    <property type="entry name" value="RCK_C_sf"/>
</dbReference>
<dbReference type="Pfam" id="PF00654">
    <property type="entry name" value="Voltage_CLC"/>
    <property type="match status" value="1"/>
</dbReference>
<dbReference type="GO" id="GO:0008324">
    <property type="term" value="F:monoatomic cation transmembrane transporter activity"/>
    <property type="evidence" value="ECO:0007669"/>
    <property type="project" value="InterPro"/>
</dbReference>
<evidence type="ECO:0000256" key="2">
    <source>
        <dbReference type="ARBA" id="ARBA00022692"/>
    </source>
</evidence>
<protein>
    <submittedName>
        <fullName evidence="7">Chloride channel protein</fullName>
    </submittedName>
</protein>
<dbReference type="AlphaFoldDB" id="A0A9D1KKZ8"/>
<feature type="transmembrane region" description="Helical" evidence="5">
    <location>
        <begin position="267"/>
        <end position="289"/>
    </location>
</feature>
<evidence type="ECO:0000256" key="5">
    <source>
        <dbReference type="SAM" id="Phobius"/>
    </source>
</evidence>
<sequence length="534" mass="57374">MNKRFLSYIKNLLLPTLILGGVTGTITGLFIVLYRVAASKVIGVSESAYAAMREDLRLVPVGLLVILAIAWVTSLIYKKVPEIQGGGIPTSIAILRGLMRFDWLKNLIGVTAVSLSTFFVGIPLGNEGPSVQIGTAVGRGTVRIFAKKSPAWDRYVMTGGSCAGFTGATNAPISGIMFAIEEAHGRISPMIIMVVFTAVMFTQIAMKLFAPLVGLNPDLFTGLAGNVRALVSAEMWIPLLMGGVIGLFSVVFLKYYKLITGVFKKKLANISMFVKVLVISVLTLIFGLISYDFVSTGHSIVEKLIEGHVAWYILLAILVFRMTVTLGANTTGITGGMFLPIIALSALMTGITGQFMVFAGILDETYRGVIIALGIASCISGMMKCPLTAVVFGVEALGCAQNILPVIIASAIAYTLTEIFGVKSINESVIKNKTDALSKGRIRVVKEALVTVCGDSFAIGKQLRDIFWPSGMFIVSIKRKKASDAVIDEYGEKTIREGDVLHLRYSTIDEESTKQELLAIVGEQELVTSDVSQA</sequence>
<feature type="transmembrane region" description="Helical" evidence="5">
    <location>
        <begin position="341"/>
        <end position="362"/>
    </location>
</feature>
<dbReference type="SUPFAM" id="SSF81340">
    <property type="entry name" value="Clc chloride channel"/>
    <property type="match status" value="1"/>
</dbReference>
<dbReference type="InterPro" id="IPR006037">
    <property type="entry name" value="RCK_C"/>
</dbReference>
<keyword evidence="4 5" id="KW-0472">Membrane</keyword>
<evidence type="ECO:0000256" key="1">
    <source>
        <dbReference type="ARBA" id="ARBA00004141"/>
    </source>
</evidence>
<evidence type="ECO:0000259" key="6">
    <source>
        <dbReference type="PROSITE" id="PS51202"/>
    </source>
</evidence>
<name>A0A9D1KKZ8_9FIRM</name>
<feature type="transmembrane region" description="Helical" evidence="5">
    <location>
        <begin position="368"/>
        <end position="391"/>
    </location>
</feature>
<keyword evidence="3 5" id="KW-1133">Transmembrane helix</keyword>
<feature type="transmembrane region" description="Helical" evidence="5">
    <location>
        <begin position="155"/>
        <end position="179"/>
    </location>
</feature>
<reference evidence="7" key="2">
    <citation type="journal article" date="2021" name="PeerJ">
        <title>Extensive microbial diversity within the chicken gut microbiome revealed by metagenomics and culture.</title>
        <authorList>
            <person name="Gilroy R."/>
            <person name="Ravi A."/>
            <person name="Getino M."/>
            <person name="Pursley I."/>
            <person name="Horton D.L."/>
            <person name="Alikhan N.F."/>
            <person name="Baker D."/>
            <person name="Gharbi K."/>
            <person name="Hall N."/>
            <person name="Watson M."/>
            <person name="Adriaenssens E.M."/>
            <person name="Foster-Nyarko E."/>
            <person name="Jarju S."/>
            <person name="Secka A."/>
            <person name="Antonio M."/>
            <person name="Oren A."/>
            <person name="Chaudhuri R.R."/>
            <person name="La Ragione R."/>
            <person name="Hildebrand F."/>
            <person name="Pallen M.J."/>
        </authorList>
    </citation>
    <scope>NUCLEOTIDE SEQUENCE</scope>
    <source>
        <strain evidence="7">CHK33-4379</strain>
    </source>
</reference>
<dbReference type="GO" id="GO:0015108">
    <property type="term" value="F:chloride transmembrane transporter activity"/>
    <property type="evidence" value="ECO:0007669"/>
    <property type="project" value="InterPro"/>
</dbReference>
<evidence type="ECO:0000313" key="8">
    <source>
        <dbReference type="Proteomes" id="UP000824136"/>
    </source>
</evidence>
<proteinExistence type="predicted"/>
<feature type="transmembrane region" description="Helical" evidence="5">
    <location>
        <begin position="57"/>
        <end position="77"/>
    </location>
</feature>
<feature type="transmembrane region" description="Helical" evidence="5">
    <location>
        <begin position="309"/>
        <end position="329"/>
    </location>
</feature>
<dbReference type="Gene3D" id="3.30.70.1450">
    <property type="entry name" value="Regulator of K+ conductance, C-terminal domain"/>
    <property type="match status" value="1"/>
</dbReference>
<dbReference type="SUPFAM" id="SSF116726">
    <property type="entry name" value="TrkA C-terminal domain-like"/>
    <property type="match status" value="1"/>
</dbReference>
<accession>A0A9D1KKZ8</accession>